<dbReference type="PANTHER" id="PTHR11139">
    <property type="entry name" value="ATAXIA TELANGIECTASIA MUTATED ATM -RELATED"/>
    <property type="match status" value="1"/>
</dbReference>
<sequence length="3767" mass="436778">MELVVDWRNSFVDARSRQDAGSIVRCLRDAPDCFARVQPGQHEDALEVLFQKKDGLFQFARSVTAEEESQRGSLDDAVKELFNVLKTVMELYREDYEPFVMETRDVCFQCIISSQSFAVKRVASESLKKLIKLFRHKEMKLYEIVLFENRVDVLYIVLGAIARYCPETNHISSIADEIFLYLINDLEHQFNQAVNHRLLERIEINLECILDMLMNFLPFRENPESDYFQKLYNYFLTICEDENSEELTFRALKIMSTHMQHFSSFVYRDNSKWHDLLNVLLDKSDNSIIVDALKALYEIVPLHLVEETSEEIFLYFKNYFMTNIYNTQLSTRKLLVIIYGSGQFAIALAKYSQEELLQLFSTLAYQASKFQIIKDCENEDIETVPQYLYSIAEILHHMPTVTLHHLSMIVDLSILIFKIFPELSKRGQDSAIEFLKLTFIRIKQLESNLQQRYFHFVLYEAILYTCGHPLWVDVELLKETRKRPVDCYSYKDFLKLWQAMLNVDNCREEFGQHIFRDLTMVILSFAENLNLGFQPAPNRSYPDSCMIFKAENEADLRYFTNIVDLCCDIYSSININVLMSQAKKLLLYYIKCSYKNYLVSGFYKLIKVIFQRINDANIDCLTYFDEHTCCLVPEYLADVLKFSNENFDDFRSACIYLIFNTPLCFVPKILEPSLPLFTMAFNMGLYDLPLAFSALEALEYWCSSINDPVLEKYRNSAIGLLEPFLYNNKHWFELNANQQLECLADKKKWRNSVVHCNDVTLEAFQNRILLFFCTIDQQTMSDFLYERDSRVQVHWAKKEQLRFELLFPDVHLEFGYDRFIPRILELTRHSERRIKFSACEMFHTMLTIILGKRLFDQCLRKDLLTELIKLASDPDDAVRNLFHPLVLQLTHYLSMRLMIETHRAPLEFLDVLFEGLADEYNPNLRDYCGICLKEFVQWTIKQSNDADTSKHANFTIFIKRIIEYATYPSKNKRIAAATAFNYLYASFSGSISVINIYWLQFLWAFVSCLEQCGDIRIRSVINNIEGVVKVTANPLNAKCKPRVKPPGFQTENLRSAVIWLLGKCGSLSVHCRMRCNDLVESLSPCLPGFKSCKEFLTSYGVDGLNDIALKHLTEDDDKLTILKVKAFLRALDFYVWVFSKKLMTPEDLLEVKDEQCGGYKFFQFFNKFTATIVEKNIPETARMSYTDPKDVEKLCDLINEAIIKFFKFSSILLVNRTDDHKVLDYLWTDNYFTLIYRFALSPRRLGLSAKTIHTCDPPLLESLFNIMMKALPEPFMTKLFDHRFLDNQDECITFAMIEDHCKMVGTELSKSKEEILLLKDFVRGMIILRTCDLLDFGNGNEFTIPYLMHRITVFYETSKIFLTNDVENEVDESYMIEYMRDVLRLFLLKFQAELIETIFTLVFEAEPIANGSSTSHPERFLKAFRGPIFQCMLRNPNESIRIILKLREDTPDIVLNLIADLLCFARYYSTNELGENLANAIINNCDNLFALANYSDSRKQRLFDINRMAIELKSKPSDVLFTGAAPSPFYFWVIDRFRETRDLERTMIIIDNFFSCLIDSSDVPNGDINLVFSNLKGPNPEAWRERLETDPLERNKALKCLQILFRKFFMTRSIIVLEGTIRYVLGACSLLLNKKTIGERLSPFYTCFSESAYTTLEVMFKAFKDRNLRPEERVEVLDYFLLPALETCMSMKTANFFRNFGQEIAGLLSESMSDTERLDRKHTIVSRIGGFKLFGLLYGRIQFGCSGRYGFDYGQVLHEFVLKRCIDIRSFSPQYPEEKELVRQVHCAALNCSIAFSNYQNYGKPYYDVMFNESRAKEQIIWEKIVDHDKVYDMRKEPTKCVKKYVNIFEKVDTRPAAVETAFAAFYRRIDPSTQGYYAVQEDEERRKSIELEDDELNNHECTASISAAIMHYFNMFLGRLPPTGESLNESDLPVWMIHLREGFHTGRDNVTLLLLRVISNVKKAFVPFIRNMFESIVFALLMFLKTNPLNYLVRDVLTILSDMEYELRLEAEKDMAQELVECLIEKLKDPNPDIFSLNVATIEGLINAWSSDLKLPKNLLTVIDTEPDLAIRVVLLLFRHNIDQRMMAIKEMHAMVRKSMFRWQEPIAPYTFEILGWILKLIGDQQRTALIRNDLIDLFEKIQRHDPNMCARYLYVVYLAYPALAKQPAIHQFLNPMLCSVDERKRECLEVVGEAIGSMNADEILGLLAMSNVKNLLRDKVLACIDSGFRIVEKLINVLSAQQLLEYAAIIEMYTNKTALLEHKNGAYVIFMNIYEKFLSNSQVPNCDRATLDLVSTCKRVLINGVSDPSDEIQEEVMAFWRERAFLSTSLTNRIRQLICLYSVDVSSSFAQFVCLLMLDLTSRSTGNQKVLFTLLAQSAFLEEYELVIATARKRRPPLFGSSLTAIASRAIALQGSKVRKGKLDLRTFEQDGAAVINVDLYERLTRPNAGTLVKIIPEPSENKLSKRYSINNGEKYAASHSKEEYYQKLFAESQAQRETVKVNRRYRLMGYPDVEITQSAVVACLEDIVLKDRQFASDFMITLLVATIKCDDAGLIELVEEMCTKALSVKNDFAPTVMKIIYEVPDIRFTVADLTRTAIATGTERLAIMLLERTVLGTKDQPYSRPKINENNQVYDRYHMCSLYRSIGDNDMPLNLARNWSNVMVDTENWLNGCIAESRQNWMEAKVAYEAALSREREPAADYCREGLFKCLNELSSWREINDKVKSTLNNNYDTVWASRRRDELLPWMIKSQLQIILESIGIGHEPDKSFIGLIDKWMSSHSSTLLKSFGEEIAAFEICNSNNAVRHYLRTALNDARGSWVHSGSEMILDKIRNIKDTDAYLRAVKEDDVRESSKELIKFWNQNLPRCHEKLTWWVSRVNRRVAYATFMIEKVKDQLEYSDVLADIVTSMLYQRVQISFNSVQNSNKYIGRKHNFQIEKALSHLNIDDNPGLLDIHHNLNLAISLLKAVSARGETVPKNKFIYYAESWRLANEILCNNNISPMIKLKAKHHSYDVMSKLHSLALEEEAYADFMVGNEFTKVALDVEDAASVRDALLRSREDMLRNLCIEGSNEDLISGYEKYIEYCYKLFKSKTEPDLEIQIKFVKLVLKGMELGSQRAVKVFPCLLLESFYKRNQDSLKEVFMKESQSIPCWVFLSWKEQIVTLLKTSLQGMILPIFLRLATEYPSAMAYELRALIKVNPEVCENLAINEICLKILDVELKTFLRLIESLCEPEKYLIRHLKEILNLSQTDERLVQEFSNLFDEMFTSSEADNFPASYRKMFNEFRCDLEKLKYIRNRTAATELVNRICSNLHTATLGHPTIPTTKETFELIGVEIPGQYEPYVKPVDSQYRIKVAGIRGALVITNKVCHHENSIVTLKLLGTNGMTYRFRVKYEPDIRVPQRIQRIFRSINDILKDDKICRSKRLRLQTENIIPLSKSVGLVSEVSGSRSLSEYVKFSTSDEVINIMVNMYQQWIEAAGGPRNETRKASWHYRQAIMRYNKSEVTEKMKVICRKLDPFALRQTYIEISNSSEHFFKIRHNFIQSYAVTCLAHWLLGIAERNINNLLLNENTGVCTSIEHSLVFGQGFETPIPELLAFRLTPQIYCLMRPYRDKDSFKLNMIDSLKALLKEQDIFLASTNVIMHEGLNWNEKLNNYWAADGVIKYLKWSPKKKCAILFKKLNGAKPGNIIVEEVISVQNPNEDTNLIEFYKNIICGTETPSLNVKSNGTNDYLSPEDQVQSLLDQSSDLNILGRMWVGWYPMV</sequence>
<dbReference type="PROSITE" id="PS51190">
    <property type="entry name" value="FATC"/>
    <property type="match status" value="1"/>
</dbReference>
<evidence type="ECO:0008006" key="5">
    <source>
        <dbReference type="Google" id="ProtNLM"/>
    </source>
</evidence>
<organism evidence="3 4">
    <name type="scientific">Trichogramma kaykai</name>
    <dbReference type="NCBI Taxonomy" id="54128"/>
    <lineage>
        <taxon>Eukaryota</taxon>
        <taxon>Metazoa</taxon>
        <taxon>Ecdysozoa</taxon>
        <taxon>Arthropoda</taxon>
        <taxon>Hexapoda</taxon>
        <taxon>Insecta</taxon>
        <taxon>Pterygota</taxon>
        <taxon>Neoptera</taxon>
        <taxon>Endopterygota</taxon>
        <taxon>Hymenoptera</taxon>
        <taxon>Apocrita</taxon>
        <taxon>Proctotrupomorpha</taxon>
        <taxon>Chalcidoidea</taxon>
        <taxon>Trichogrammatidae</taxon>
        <taxon>Trichogramma</taxon>
    </lineage>
</organism>
<dbReference type="Pfam" id="PF20500">
    <property type="entry name" value="DNA-PKcs_N"/>
    <property type="match status" value="2"/>
</dbReference>
<comment type="caution">
    <text evidence="3">The sequence shown here is derived from an EMBL/GenBank/DDBJ whole genome shotgun (WGS) entry which is preliminary data.</text>
</comment>
<dbReference type="SMART" id="SM01343">
    <property type="entry name" value="FATC"/>
    <property type="match status" value="1"/>
</dbReference>
<dbReference type="Pfam" id="PF08163">
    <property type="entry name" value="DNAPKcs_CC3"/>
    <property type="match status" value="2"/>
</dbReference>
<dbReference type="Pfam" id="PF00454">
    <property type="entry name" value="PI3_PI4_kinase"/>
    <property type="match status" value="1"/>
</dbReference>
<dbReference type="SUPFAM" id="SSF56112">
    <property type="entry name" value="Protein kinase-like (PK-like)"/>
    <property type="match status" value="1"/>
</dbReference>
<dbReference type="SUPFAM" id="SSF48371">
    <property type="entry name" value="ARM repeat"/>
    <property type="match status" value="3"/>
</dbReference>
<feature type="domain" description="PI3K/PI4K catalytic" evidence="1">
    <location>
        <begin position="3352"/>
        <end position="3713"/>
    </location>
</feature>
<dbReference type="InterPro" id="IPR046803">
    <property type="entry name" value="DNAPKcs_CC1-2"/>
</dbReference>
<dbReference type="Pfam" id="PF02260">
    <property type="entry name" value="FATC"/>
    <property type="match status" value="1"/>
</dbReference>
<dbReference type="InterPro" id="IPR012582">
    <property type="entry name" value="DNAPKcs_CC3"/>
</dbReference>
<dbReference type="Gene3D" id="1.25.10.10">
    <property type="entry name" value="Leucine-rich Repeat Variant"/>
    <property type="match status" value="1"/>
</dbReference>
<reference evidence="3 4" key="1">
    <citation type="journal article" date="2024" name="bioRxiv">
        <title>A reference genome for Trichogramma kaykai: A tiny desert-dwelling parasitoid wasp with competing sex-ratio distorters.</title>
        <authorList>
            <person name="Culotta J."/>
            <person name="Lindsey A.R."/>
        </authorList>
    </citation>
    <scope>NUCLEOTIDE SEQUENCE [LARGE SCALE GENOMIC DNA]</scope>
    <source>
        <strain evidence="3 4">KSX58</strain>
    </source>
</reference>
<name>A0ABD2WLB6_9HYME</name>
<dbReference type="InterPro" id="IPR011989">
    <property type="entry name" value="ARM-like"/>
</dbReference>
<dbReference type="PANTHER" id="PTHR11139:SF68">
    <property type="entry name" value="DNA-DEPENDENT PROTEIN KINASE CATALYTIC SUBUNIT"/>
    <property type="match status" value="1"/>
</dbReference>
<feature type="domain" description="FATC" evidence="2">
    <location>
        <begin position="3735"/>
        <end position="3767"/>
    </location>
</feature>
<dbReference type="Pfam" id="PF20502">
    <property type="entry name" value="DNAPKcs_CC1-2"/>
    <property type="match status" value="1"/>
</dbReference>
<evidence type="ECO:0000313" key="3">
    <source>
        <dbReference type="EMBL" id="KAL3393554.1"/>
    </source>
</evidence>
<dbReference type="InterPro" id="IPR046804">
    <property type="entry name" value="DNA-PKcs_N"/>
</dbReference>
<dbReference type="Proteomes" id="UP001627154">
    <property type="component" value="Unassembled WGS sequence"/>
</dbReference>
<accession>A0ABD2WLB6</accession>
<dbReference type="SMART" id="SM00146">
    <property type="entry name" value="PI3Kc"/>
    <property type="match status" value="1"/>
</dbReference>
<dbReference type="InterPro" id="IPR000403">
    <property type="entry name" value="PI3/4_kinase_cat_dom"/>
</dbReference>
<dbReference type="InterPro" id="IPR003152">
    <property type="entry name" value="FATC_dom"/>
</dbReference>
<evidence type="ECO:0000259" key="2">
    <source>
        <dbReference type="PROSITE" id="PS51190"/>
    </source>
</evidence>
<dbReference type="InterPro" id="IPR050517">
    <property type="entry name" value="DDR_Repair_Kinase"/>
</dbReference>
<keyword evidence="4" id="KW-1185">Reference proteome</keyword>
<dbReference type="EMBL" id="JBJJXI010000096">
    <property type="protein sequence ID" value="KAL3393554.1"/>
    <property type="molecule type" value="Genomic_DNA"/>
</dbReference>
<proteinExistence type="predicted"/>
<dbReference type="Gene3D" id="1.10.1070.11">
    <property type="entry name" value="Phosphatidylinositol 3-/4-kinase, catalytic domain"/>
    <property type="match status" value="1"/>
</dbReference>
<dbReference type="SMART" id="SM01344">
    <property type="entry name" value="NUC194"/>
    <property type="match status" value="1"/>
</dbReference>
<evidence type="ECO:0000259" key="1">
    <source>
        <dbReference type="PROSITE" id="PS50290"/>
    </source>
</evidence>
<dbReference type="InterPro" id="IPR016024">
    <property type="entry name" value="ARM-type_fold"/>
</dbReference>
<dbReference type="PROSITE" id="PS50290">
    <property type="entry name" value="PI3_4_KINASE_3"/>
    <property type="match status" value="1"/>
</dbReference>
<protein>
    <recommendedName>
        <fullName evidence="5">Non-specific serine/threonine protein kinase</fullName>
    </recommendedName>
</protein>
<evidence type="ECO:0000313" key="4">
    <source>
        <dbReference type="Proteomes" id="UP001627154"/>
    </source>
</evidence>
<gene>
    <name evidence="3" type="ORF">TKK_011838</name>
</gene>
<dbReference type="InterPro" id="IPR036940">
    <property type="entry name" value="PI3/4_kinase_cat_sf"/>
</dbReference>
<dbReference type="InterPro" id="IPR011009">
    <property type="entry name" value="Kinase-like_dom_sf"/>
</dbReference>